<accession>A0A7M1RS05</accession>
<reference evidence="1 2" key="1">
    <citation type="submission" date="2020-07" db="EMBL/GenBank/DDBJ databases">
        <title>Taxonomic proposal: Crassvirales, a new order of highly abundant and diverse bacterial viruses.</title>
        <authorList>
            <person name="Shkoporov A.N."/>
            <person name="Stockdale S.R."/>
            <person name="Guerin E."/>
            <person name="Ross R.P."/>
            <person name="Hill C."/>
        </authorList>
    </citation>
    <scope>NUCLEOTIDE SEQUENCE [LARGE SCALE GENOMIC DNA]</scope>
</reference>
<proteinExistence type="predicted"/>
<dbReference type="KEGG" id="vg:65131159"/>
<evidence type="ECO:0000313" key="1">
    <source>
        <dbReference type="EMBL" id="QOR57227.1"/>
    </source>
</evidence>
<keyword evidence="2" id="KW-1185">Reference proteome</keyword>
<organism evidence="1 2">
    <name type="scientific">uncultured phage cr6_1</name>
    <dbReference type="NCBI Taxonomy" id="2772085"/>
    <lineage>
        <taxon>Viruses</taxon>
        <taxon>Duplodnaviria</taxon>
        <taxon>Heunggongvirae</taxon>
        <taxon>Uroviricota</taxon>
        <taxon>Caudoviricetes</taxon>
        <taxon>Crassvirales</taxon>
        <taxon>Suoliviridae</taxon>
        <taxon>Bearivirinae</taxon>
        <taxon>Afonbuvirus</taxon>
        <taxon>Afonbuvirus faecalis</taxon>
    </lineage>
</organism>
<dbReference type="Proteomes" id="UP000593734">
    <property type="component" value="Segment"/>
</dbReference>
<dbReference type="GeneID" id="65131159"/>
<protein>
    <submittedName>
        <fullName evidence="1">Uncharacterized protein</fullName>
    </submittedName>
</protein>
<name>A0A7M1RS05_9CAUD</name>
<dbReference type="EMBL" id="MT774401">
    <property type="protein sequence ID" value="QOR57227.1"/>
    <property type="molecule type" value="Genomic_DNA"/>
</dbReference>
<sequence>MNRGRHKKSKEKEFDTQAEILDFIQKKLYRLLAISEDISACSTHDYYAKASISVNDGRNYYEIVAWYINARYYLDRFMSKIRITLNEATIKNSIYTIRFEFGSDSKIFKYKHE</sequence>
<dbReference type="RefSeq" id="YP_010112679.1">
    <property type="nucleotide sequence ID" value="NC_055894.1"/>
</dbReference>
<evidence type="ECO:0000313" key="2">
    <source>
        <dbReference type="Proteomes" id="UP000593734"/>
    </source>
</evidence>